<dbReference type="STRING" id="1276538.A0A1X7S3V0"/>
<feature type="chain" id="PRO_5012168748" description="Peptidase A1 domain-containing protein" evidence="5">
    <location>
        <begin position="20"/>
        <end position="409"/>
    </location>
</feature>
<feature type="active site" evidence="3">
    <location>
        <position position="108"/>
    </location>
</feature>
<dbReference type="InterPro" id="IPR001969">
    <property type="entry name" value="Aspartic_peptidase_AS"/>
</dbReference>
<protein>
    <recommendedName>
        <fullName evidence="6">Peptidase A1 domain-containing protein</fullName>
    </recommendedName>
</protein>
<evidence type="ECO:0000256" key="2">
    <source>
        <dbReference type="ARBA" id="ARBA00022750"/>
    </source>
</evidence>
<evidence type="ECO:0000256" key="1">
    <source>
        <dbReference type="ARBA" id="ARBA00007447"/>
    </source>
</evidence>
<dbReference type="Pfam" id="PF00026">
    <property type="entry name" value="Asp"/>
    <property type="match status" value="1"/>
</dbReference>
<keyword evidence="4" id="KW-0645">Protease</keyword>
<evidence type="ECO:0000313" key="8">
    <source>
        <dbReference type="Proteomes" id="UP000215127"/>
    </source>
</evidence>
<dbReference type="PANTHER" id="PTHR47966">
    <property type="entry name" value="BETA-SITE APP-CLEAVING ENZYME, ISOFORM A-RELATED"/>
    <property type="match status" value="1"/>
</dbReference>
<dbReference type="PROSITE" id="PS00141">
    <property type="entry name" value="ASP_PROTEASE"/>
    <property type="match status" value="1"/>
</dbReference>
<dbReference type="PANTHER" id="PTHR47966:SF2">
    <property type="entry name" value="ASPERGILLOPEPSIN-1-RELATED"/>
    <property type="match status" value="1"/>
</dbReference>
<feature type="active site" evidence="3">
    <location>
        <position position="290"/>
    </location>
</feature>
<keyword evidence="5" id="KW-0732">Signal</keyword>
<dbReference type="GO" id="GO:0004190">
    <property type="term" value="F:aspartic-type endopeptidase activity"/>
    <property type="evidence" value="ECO:0007669"/>
    <property type="project" value="UniProtKB-KW"/>
</dbReference>
<dbReference type="PROSITE" id="PS51767">
    <property type="entry name" value="PEPTIDASE_A1"/>
    <property type="match status" value="1"/>
</dbReference>
<evidence type="ECO:0000256" key="3">
    <source>
        <dbReference type="PIRSR" id="PIRSR601461-1"/>
    </source>
</evidence>
<evidence type="ECO:0000256" key="5">
    <source>
        <dbReference type="SAM" id="SignalP"/>
    </source>
</evidence>
<reference evidence="7 8" key="1">
    <citation type="submission" date="2016-06" db="EMBL/GenBank/DDBJ databases">
        <authorList>
            <person name="Kjaerup R.B."/>
            <person name="Dalgaard T.S."/>
            <person name="Juul-Madsen H.R."/>
        </authorList>
    </citation>
    <scope>NUCLEOTIDE SEQUENCE [LARGE SCALE GENOMIC DNA]</scope>
</reference>
<feature type="signal peptide" evidence="5">
    <location>
        <begin position="1"/>
        <end position="19"/>
    </location>
</feature>
<feature type="domain" description="Peptidase A1" evidence="6">
    <location>
        <begin position="92"/>
        <end position="403"/>
    </location>
</feature>
<name>A0A1X7S3V0_ZYMT9</name>
<evidence type="ECO:0000259" key="6">
    <source>
        <dbReference type="PROSITE" id="PS51767"/>
    </source>
</evidence>
<dbReference type="InterPro" id="IPR021109">
    <property type="entry name" value="Peptidase_aspartic_dom_sf"/>
</dbReference>
<proteinExistence type="inferred from homology"/>
<dbReference type="PRINTS" id="PR00792">
    <property type="entry name" value="PEPSIN"/>
</dbReference>
<dbReference type="SUPFAM" id="SSF50630">
    <property type="entry name" value="Acid proteases"/>
    <property type="match status" value="1"/>
</dbReference>
<keyword evidence="8" id="KW-1185">Reference proteome</keyword>
<evidence type="ECO:0000313" key="7">
    <source>
        <dbReference type="EMBL" id="SMQ54200.1"/>
    </source>
</evidence>
<keyword evidence="2 4" id="KW-0064">Aspartyl protease</keyword>
<accession>A0A1X7S3V0</accession>
<gene>
    <name evidence="7" type="ORF">ZT3D7_G9355</name>
</gene>
<organism evidence="7 8">
    <name type="scientific">Zymoseptoria tritici (strain ST99CH_3D7)</name>
    <dbReference type="NCBI Taxonomy" id="1276538"/>
    <lineage>
        <taxon>Eukaryota</taxon>
        <taxon>Fungi</taxon>
        <taxon>Dikarya</taxon>
        <taxon>Ascomycota</taxon>
        <taxon>Pezizomycotina</taxon>
        <taxon>Dothideomycetes</taxon>
        <taxon>Dothideomycetidae</taxon>
        <taxon>Mycosphaerellales</taxon>
        <taxon>Mycosphaerellaceae</taxon>
        <taxon>Zymoseptoria</taxon>
    </lineage>
</organism>
<dbReference type="Proteomes" id="UP000215127">
    <property type="component" value="Chromosome 9"/>
</dbReference>
<sequence length="409" mass="43739">MGNILLYAAFVASATLSMAQGTARLQQQPGRRFIKSGPIETLKAYEKYANGNIPPEIVAAAANARAHQKGGLQDGATGSIPNWPADAYSTEYSIPVQIGSQNFNMLWDTGSPTVWVYSVFEPAGETFWQNRYKPGPSAELLSGEKFVIKYGDGSYGVEGDVYTDAVKLGGLTVPKQALGAVTHASDDVTSAPFEGIIGASFGACDDIRPNKQKTWVDNIIPTLSEPLFTVDLKRGQQGFFDLGHIDPTKHTGSINYVPVPDTRCLWTLTVGGSSAGSEPVSGSIGKAVVDTGTSLNFIPDAALKSYYSHIPSAVYSDDYAGWVFDCSATLPDWNVQIGSETYTVPGRYINYAPIADKDGNLDGTCYGGLQTGPFNDSVLGIIFHNAVFIVHDFNNGSPRLGFAPKALYS</sequence>
<dbReference type="InterPro" id="IPR033121">
    <property type="entry name" value="PEPTIDASE_A1"/>
</dbReference>
<dbReference type="InterPro" id="IPR001461">
    <property type="entry name" value="Aspartic_peptidase_A1"/>
</dbReference>
<comment type="similarity">
    <text evidence="1 4">Belongs to the peptidase A1 family.</text>
</comment>
<dbReference type="EMBL" id="LT853700">
    <property type="protein sequence ID" value="SMQ54200.1"/>
    <property type="molecule type" value="Genomic_DNA"/>
</dbReference>
<dbReference type="AlphaFoldDB" id="A0A1X7S3V0"/>
<evidence type="ECO:0000256" key="4">
    <source>
        <dbReference type="RuleBase" id="RU000454"/>
    </source>
</evidence>
<dbReference type="GO" id="GO:0006508">
    <property type="term" value="P:proteolysis"/>
    <property type="evidence" value="ECO:0007669"/>
    <property type="project" value="UniProtKB-KW"/>
</dbReference>
<dbReference type="Gene3D" id="2.40.70.10">
    <property type="entry name" value="Acid Proteases"/>
    <property type="match status" value="2"/>
</dbReference>
<keyword evidence="4" id="KW-0378">Hydrolase</keyword>